<name>A0A1Q9BUK5_SYMMI</name>
<evidence type="ECO:0000313" key="2">
    <source>
        <dbReference type="Proteomes" id="UP000186817"/>
    </source>
</evidence>
<dbReference type="EMBL" id="LSRX01003902">
    <property type="protein sequence ID" value="OLP74324.1"/>
    <property type="molecule type" value="Genomic_DNA"/>
</dbReference>
<dbReference type="Proteomes" id="UP000186817">
    <property type="component" value="Unassembled WGS sequence"/>
</dbReference>
<evidence type="ECO:0000313" key="1">
    <source>
        <dbReference type="EMBL" id="OLP74324.1"/>
    </source>
</evidence>
<accession>A0A1Q9BUK5</accession>
<dbReference type="AlphaFoldDB" id="A0A1Q9BUK5"/>
<protein>
    <submittedName>
        <fullName evidence="1">Uncharacterized protein</fullName>
    </submittedName>
</protein>
<organism evidence="1 2">
    <name type="scientific">Symbiodinium microadriaticum</name>
    <name type="common">Dinoflagellate</name>
    <name type="synonym">Zooxanthella microadriatica</name>
    <dbReference type="NCBI Taxonomy" id="2951"/>
    <lineage>
        <taxon>Eukaryota</taxon>
        <taxon>Sar</taxon>
        <taxon>Alveolata</taxon>
        <taxon>Dinophyceae</taxon>
        <taxon>Suessiales</taxon>
        <taxon>Symbiodiniaceae</taxon>
        <taxon>Symbiodinium</taxon>
    </lineage>
</organism>
<keyword evidence="2" id="KW-1185">Reference proteome</keyword>
<comment type="caution">
    <text evidence="1">The sequence shown here is derived from an EMBL/GenBank/DDBJ whole genome shotgun (WGS) entry which is preliminary data.</text>
</comment>
<gene>
    <name evidence="1" type="ORF">AK812_SmicGene46169</name>
</gene>
<sequence>MGVNSKPDCNGLFNPMLLAADQKKAGAANNIDVETWVSAGGEPFTSENIFTHMNVQQNYIATWKSLHLNGRVELEMLASRNHHSSSQLPEFAHTPLYLVVFVFYLSAQLSGLENLRQTLLWLSNATDNLQGSF</sequence>
<reference evidence="1 2" key="1">
    <citation type="submission" date="2016-02" db="EMBL/GenBank/DDBJ databases">
        <title>Genome analysis of coral dinoflagellate symbionts highlights evolutionary adaptations to a symbiotic lifestyle.</title>
        <authorList>
            <person name="Aranda M."/>
            <person name="Li Y."/>
            <person name="Liew Y.J."/>
            <person name="Baumgarten S."/>
            <person name="Simakov O."/>
            <person name="Wilson M."/>
            <person name="Piel J."/>
            <person name="Ashoor H."/>
            <person name="Bougouffa S."/>
            <person name="Bajic V.B."/>
            <person name="Ryu T."/>
            <person name="Ravasi T."/>
            <person name="Bayer T."/>
            <person name="Micklem G."/>
            <person name="Kim H."/>
            <person name="Bhak J."/>
            <person name="Lajeunesse T.C."/>
            <person name="Voolstra C.R."/>
        </authorList>
    </citation>
    <scope>NUCLEOTIDE SEQUENCE [LARGE SCALE GENOMIC DNA]</scope>
    <source>
        <strain evidence="1 2">CCMP2467</strain>
    </source>
</reference>
<proteinExistence type="predicted"/>